<keyword evidence="1" id="KW-1133">Transmembrane helix</keyword>
<keyword evidence="1" id="KW-0812">Transmembrane</keyword>
<evidence type="ECO:0000313" key="2">
    <source>
        <dbReference type="EMBL" id="SBO91334.1"/>
    </source>
</evidence>
<accession>A0A1M4DXT0</accession>
<sequence>MPLLLVNWFIVALFLGHDCAPLYEGGNLTACAGGLSEEEMTAVSGVIAPALLAIELAAIVLVRRRTRRSPYGRDRSRNRTPQSRS</sequence>
<keyword evidence="1" id="KW-0472">Membrane</keyword>
<feature type="transmembrane region" description="Helical" evidence="1">
    <location>
        <begin position="43"/>
        <end position="62"/>
    </location>
</feature>
<name>A0A1M4DXT0_9ACTN</name>
<dbReference type="AlphaFoldDB" id="A0A1M4DXT0"/>
<dbReference type="EMBL" id="LT559118">
    <property type="protein sequence ID" value="SBO91334.1"/>
    <property type="molecule type" value="Genomic_DNA"/>
</dbReference>
<protein>
    <submittedName>
        <fullName evidence="2">Uncharacterized protein</fullName>
    </submittedName>
</protein>
<gene>
    <name evidence="2" type="ORF">BN4615_P848</name>
</gene>
<organism evidence="2">
    <name type="scientific">Nonomuraea gerenzanensis</name>
    <dbReference type="NCBI Taxonomy" id="93944"/>
    <lineage>
        <taxon>Bacteria</taxon>
        <taxon>Bacillati</taxon>
        <taxon>Actinomycetota</taxon>
        <taxon>Actinomycetes</taxon>
        <taxon>Streptosporangiales</taxon>
        <taxon>Streptosporangiaceae</taxon>
        <taxon>Nonomuraea</taxon>
    </lineage>
</organism>
<proteinExistence type="predicted"/>
<evidence type="ECO:0000256" key="1">
    <source>
        <dbReference type="SAM" id="Phobius"/>
    </source>
</evidence>
<reference evidence="2" key="1">
    <citation type="submission" date="2016-04" db="EMBL/GenBank/DDBJ databases">
        <authorList>
            <person name="Evans L.H."/>
            <person name="Alamgir A."/>
            <person name="Owens N."/>
            <person name="Weber N.D."/>
            <person name="Virtaneva K."/>
            <person name="Barbian K."/>
            <person name="Babar A."/>
            <person name="Rosenke K."/>
        </authorList>
    </citation>
    <scope>NUCLEOTIDE SEQUENCE</scope>
    <source>
        <strain evidence="2">Nono1</strain>
    </source>
</reference>